<evidence type="ECO:0000313" key="2">
    <source>
        <dbReference type="Proteomes" id="UP000184231"/>
    </source>
</evidence>
<name>A0A1M6KBC2_9FLAO</name>
<organism evidence="1 2">
    <name type="scientific">Arenibacter nanhaiticus</name>
    <dbReference type="NCBI Taxonomy" id="558155"/>
    <lineage>
        <taxon>Bacteria</taxon>
        <taxon>Pseudomonadati</taxon>
        <taxon>Bacteroidota</taxon>
        <taxon>Flavobacteriia</taxon>
        <taxon>Flavobacteriales</taxon>
        <taxon>Flavobacteriaceae</taxon>
        <taxon>Arenibacter</taxon>
    </lineage>
</organism>
<evidence type="ECO:0008006" key="3">
    <source>
        <dbReference type="Google" id="ProtNLM"/>
    </source>
</evidence>
<dbReference type="AlphaFoldDB" id="A0A1M6KBC2"/>
<dbReference type="Proteomes" id="UP000184231">
    <property type="component" value="Unassembled WGS sequence"/>
</dbReference>
<dbReference type="OrthoDB" id="789771at2"/>
<dbReference type="SUPFAM" id="SSF49265">
    <property type="entry name" value="Fibronectin type III"/>
    <property type="match status" value="1"/>
</dbReference>
<dbReference type="RefSeq" id="WP_072765343.1">
    <property type="nucleotide sequence ID" value="NZ_FQYX01000025.1"/>
</dbReference>
<protein>
    <recommendedName>
        <fullName evidence="3">Fibronectin type-III domain-containing protein</fullName>
    </recommendedName>
</protein>
<dbReference type="STRING" id="558155.SAMN04487911_12517"/>
<dbReference type="EMBL" id="FQYX01000025">
    <property type="protein sequence ID" value="SHJ56245.1"/>
    <property type="molecule type" value="Genomic_DNA"/>
</dbReference>
<dbReference type="InterPro" id="IPR013783">
    <property type="entry name" value="Ig-like_fold"/>
</dbReference>
<accession>A0A1M6KBC2</accession>
<keyword evidence="2" id="KW-1185">Reference proteome</keyword>
<gene>
    <name evidence="1" type="ORF">SAMN04487911_12517</name>
</gene>
<sequence>MKQGFLLLLTCFFISCGGSDAPKPPDVAMLVFPEKNSECTTGIPIAGSNSSLVTFRWQASNHTESYTLRVTHLNLNTTETVVVTGTTKDLPLEKGAPYSWQVISKNTVVPTTAISETWFFYNTGTETSHAPFPATISSPKSGSTVLRDLNNQVLLTWEGADIDNDLEGYDVYFSTVKPPQTLAAKLNANSPQIKFNVAADTVYYWQIVSRDQEGNTATNSVSEFKVR</sequence>
<reference evidence="1 2" key="1">
    <citation type="submission" date="2016-11" db="EMBL/GenBank/DDBJ databases">
        <authorList>
            <person name="Jaros S."/>
            <person name="Januszkiewicz K."/>
            <person name="Wedrychowicz H."/>
        </authorList>
    </citation>
    <scope>NUCLEOTIDE SEQUENCE [LARGE SCALE GENOMIC DNA]</scope>
    <source>
        <strain evidence="1 2">CGMCC 1.8863</strain>
    </source>
</reference>
<dbReference type="InterPro" id="IPR036116">
    <property type="entry name" value="FN3_sf"/>
</dbReference>
<evidence type="ECO:0000313" key="1">
    <source>
        <dbReference type="EMBL" id="SHJ56245.1"/>
    </source>
</evidence>
<dbReference type="PROSITE" id="PS51257">
    <property type="entry name" value="PROKAR_LIPOPROTEIN"/>
    <property type="match status" value="1"/>
</dbReference>
<dbReference type="Gene3D" id="2.60.40.10">
    <property type="entry name" value="Immunoglobulins"/>
    <property type="match status" value="1"/>
</dbReference>
<proteinExistence type="predicted"/>